<evidence type="ECO:0000256" key="3">
    <source>
        <dbReference type="ARBA" id="ARBA00023274"/>
    </source>
</evidence>
<comment type="similarity">
    <text evidence="1 5">Belongs to the universal ribosomal protein uL13 family.</text>
</comment>
<dbReference type="GO" id="GO:0022625">
    <property type="term" value="C:cytosolic large ribosomal subunit"/>
    <property type="evidence" value="ECO:0007669"/>
    <property type="project" value="TreeGrafter"/>
</dbReference>
<dbReference type="AlphaFoldDB" id="A0A0D1M317"/>
<evidence type="ECO:0000256" key="5">
    <source>
        <dbReference type="HAMAP-Rule" id="MF_01366"/>
    </source>
</evidence>
<keyword evidence="2 5" id="KW-0689">Ribosomal protein</keyword>
<dbReference type="eggNOG" id="COG0102">
    <property type="taxonomic scope" value="Bacteria"/>
</dbReference>
<dbReference type="GO" id="GO:0006412">
    <property type="term" value="P:translation"/>
    <property type="evidence" value="ECO:0007669"/>
    <property type="project" value="UniProtKB-UniRule"/>
</dbReference>
<dbReference type="PANTHER" id="PTHR11545:SF2">
    <property type="entry name" value="LARGE RIBOSOMAL SUBUNIT PROTEIN UL13M"/>
    <property type="match status" value="1"/>
</dbReference>
<comment type="function">
    <text evidence="5">This protein is one of the early assembly proteins of the 50S ribosomal subunit, although it is not seen to bind rRNA by itself. It is important during the early stages of 50S assembly.</text>
</comment>
<dbReference type="OrthoDB" id="9801330at2"/>
<dbReference type="SUPFAM" id="SSF52161">
    <property type="entry name" value="Ribosomal protein L13"/>
    <property type="match status" value="1"/>
</dbReference>
<evidence type="ECO:0000313" key="10">
    <source>
        <dbReference type="EMBL" id="TVV28118.1"/>
    </source>
</evidence>
<gene>
    <name evidence="5 8" type="primary">rplM</name>
    <name evidence="8" type="ORF">ab3b_00415</name>
    <name evidence="6" type="ORF">B6254_2051</name>
    <name evidence="9" type="ORF">B9D04_07960</name>
    <name evidence="10" type="ORF">FO435_09630</name>
    <name evidence="7" type="ORF">QX99_02263</name>
</gene>
<keyword evidence="3 5" id="KW-0687">Ribonucleoprotein</keyword>
<dbReference type="EMBL" id="NDXJ01000011">
    <property type="protein sequence ID" value="OSP89054.1"/>
    <property type="molecule type" value="Genomic_DNA"/>
</dbReference>
<dbReference type="Proteomes" id="UP000320012">
    <property type="component" value="Unassembled WGS sequence"/>
</dbReference>
<evidence type="ECO:0000256" key="1">
    <source>
        <dbReference type="ARBA" id="ARBA00006227"/>
    </source>
</evidence>
<dbReference type="EMBL" id="VNHC01000002">
    <property type="protein sequence ID" value="TVV28118.1"/>
    <property type="molecule type" value="Genomic_DNA"/>
</dbReference>
<evidence type="ECO:0000256" key="2">
    <source>
        <dbReference type="ARBA" id="ARBA00022980"/>
    </source>
</evidence>
<evidence type="ECO:0000313" key="12">
    <source>
        <dbReference type="Proteomes" id="UP000032289"/>
    </source>
</evidence>
<dbReference type="InterPro" id="IPR005823">
    <property type="entry name" value="Ribosomal_uL13_bac-type"/>
</dbReference>
<dbReference type="PANTHER" id="PTHR11545">
    <property type="entry name" value="RIBOSOMAL PROTEIN L13"/>
    <property type="match status" value="1"/>
</dbReference>
<dbReference type="GeneID" id="66961707"/>
<proteinExistence type="inferred from homology"/>
<dbReference type="EMBL" id="JWHT01000012">
    <property type="protein sequence ID" value="KIU25282.1"/>
    <property type="molecule type" value="Genomic_DNA"/>
</dbReference>
<dbReference type="Proteomes" id="UP000032287">
    <property type="component" value="Unassembled WGS sequence"/>
</dbReference>
<dbReference type="GO" id="GO:0017148">
    <property type="term" value="P:negative regulation of translation"/>
    <property type="evidence" value="ECO:0007669"/>
    <property type="project" value="TreeGrafter"/>
</dbReference>
<evidence type="ECO:0000313" key="11">
    <source>
        <dbReference type="Proteomes" id="UP000032287"/>
    </source>
</evidence>
<dbReference type="PATRIC" id="fig|137591.24.peg.404"/>
<dbReference type="EMBL" id="CP020928">
    <property type="protein sequence ID" value="AWF96411.1"/>
    <property type="molecule type" value="Genomic_DNA"/>
</dbReference>
<evidence type="ECO:0000313" key="13">
    <source>
        <dbReference type="Proteomes" id="UP000193588"/>
    </source>
</evidence>
<dbReference type="RefSeq" id="WP_010372192.1">
    <property type="nucleotide sequence ID" value="NZ_BJEF01000001.1"/>
</dbReference>
<accession>A0A0D1M317</accession>
<dbReference type="InterPro" id="IPR005822">
    <property type="entry name" value="Ribosomal_uL13"/>
</dbReference>
<reference evidence="9 13" key="2">
    <citation type="submission" date="2017-04" db="EMBL/GenBank/DDBJ databases">
        <title>The genome sequence of Weissella cibaria isolated from wild Drosophila.</title>
        <authorList>
            <person name="Ricks N.J."/>
            <person name="Carroll C."/>
            <person name="Walters A."/>
            <person name="Newell P.D."/>
            <person name="Chaston J.M."/>
        </authorList>
    </citation>
    <scope>NUCLEOTIDE SEQUENCE [LARGE SCALE GENOMIC DNA]</scope>
    <source>
        <strain evidence="9 13">DmW_103</strain>
    </source>
</reference>
<evidence type="ECO:0000313" key="9">
    <source>
        <dbReference type="EMBL" id="OSP89054.1"/>
    </source>
</evidence>
<name>A0A0D1M317_9LACO</name>
<dbReference type="Gene3D" id="3.90.1180.10">
    <property type="entry name" value="Ribosomal protein L13"/>
    <property type="match status" value="1"/>
</dbReference>
<evidence type="ECO:0000313" key="14">
    <source>
        <dbReference type="Proteomes" id="UP000244870"/>
    </source>
</evidence>
<reference evidence="11 12" key="1">
    <citation type="journal article" date="2015" name="Microbiology (Mosc.)">
        <title>Genomics of the Weissella cibaria species with an examination of its metabolic traits.</title>
        <authorList>
            <person name="Lynch K.M."/>
            <person name="Lucid A."/>
            <person name="Arendt E.K."/>
            <person name="Sleator R.D."/>
            <person name="Lucey B."/>
            <person name="Coffey A."/>
        </authorList>
    </citation>
    <scope>NUCLEOTIDE SEQUENCE [LARGE SCALE GENOMIC DNA]</scope>
    <source>
        <strain evidence="8 12">AB3b</strain>
        <strain evidence="7 11">MG1</strain>
    </source>
</reference>
<dbReference type="EMBL" id="JWHU01000042">
    <property type="protein sequence ID" value="KIU19228.1"/>
    <property type="molecule type" value="Genomic_DNA"/>
</dbReference>
<keyword evidence="11" id="KW-1185">Reference proteome</keyword>
<evidence type="ECO:0000313" key="6">
    <source>
        <dbReference type="EMBL" id="AWF96411.1"/>
    </source>
</evidence>
<dbReference type="HAMAP" id="MF_01366">
    <property type="entry name" value="Ribosomal_uL13"/>
    <property type="match status" value="1"/>
</dbReference>
<dbReference type="Proteomes" id="UP000193588">
    <property type="component" value="Unassembled WGS sequence"/>
</dbReference>
<dbReference type="Pfam" id="PF00572">
    <property type="entry name" value="Ribosomal_L13"/>
    <property type="match status" value="1"/>
</dbReference>
<reference evidence="6 14" key="3">
    <citation type="submission" date="2017-04" db="EMBL/GenBank/DDBJ databases">
        <title>Weissella cibaria strain m2 complete genome.</title>
        <authorList>
            <person name="Pan Q."/>
            <person name="Tan M."/>
            <person name="Yao F."/>
            <person name="Su S."/>
        </authorList>
    </citation>
    <scope>NUCLEOTIDE SEQUENCE [LARGE SCALE GENOMIC DNA]</scope>
    <source>
        <strain evidence="6 14">M2</strain>
    </source>
</reference>
<evidence type="ECO:0000313" key="7">
    <source>
        <dbReference type="EMBL" id="KIU19228.1"/>
    </source>
</evidence>
<dbReference type="Proteomes" id="UP000032289">
    <property type="component" value="Unassembled WGS sequence"/>
</dbReference>
<dbReference type="Proteomes" id="UP000244870">
    <property type="component" value="Chromosome"/>
</dbReference>
<dbReference type="GO" id="GO:0003735">
    <property type="term" value="F:structural constituent of ribosome"/>
    <property type="evidence" value="ECO:0007669"/>
    <property type="project" value="InterPro"/>
</dbReference>
<dbReference type="CDD" id="cd00392">
    <property type="entry name" value="Ribosomal_L13"/>
    <property type="match status" value="1"/>
</dbReference>
<dbReference type="PIRSF" id="PIRSF002181">
    <property type="entry name" value="Ribosomal_L13"/>
    <property type="match status" value="1"/>
</dbReference>
<dbReference type="GO" id="GO:0003729">
    <property type="term" value="F:mRNA binding"/>
    <property type="evidence" value="ECO:0007669"/>
    <property type="project" value="UniProtKB-ARBA"/>
</dbReference>
<reference evidence="10 15" key="4">
    <citation type="submission" date="2019-07" db="EMBL/GenBank/DDBJ databases">
        <title>Genome sequence of Weissella cibaria GK1.</title>
        <authorList>
            <person name="Choi H.-J."/>
        </authorList>
    </citation>
    <scope>NUCLEOTIDE SEQUENCE [LARGE SCALE GENOMIC DNA]</scope>
    <source>
        <strain evidence="10 15">GK1</strain>
    </source>
</reference>
<evidence type="ECO:0000313" key="8">
    <source>
        <dbReference type="EMBL" id="KIU25282.1"/>
    </source>
</evidence>
<dbReference type="FunFam" id="3.90.1180.10:FF:000001">
    <property type="entry name" value="50S ribosomal protein L13"/>
    <property type="match status" value="1"/>
</dbReference>
<evidence type="ECO:0000313" key="15">
    <source>
        <dbReference type="Proteomes" id="UP000320012"/>
    </source>
</evidence>
<dbReference type="InterPro" id="IPR036899">
    <property type="entry name" value="Ribosomal_uL13_sf"/>
</dbReference>
<dbReference type="KEGG" id="wcb:AO080_04045"/>
<dbReference type="NCBIfam" id="TIGR01066">
    <property type="entry name" value="rplM_bact"/>
    <property type="match status" value="1"/>
</dbReference>
<protein>
    <recommendedName>
        <fullName evidence="4 5">Large ribosomal subunit protein uL13</fullName>
    </recommendedName>
</protein>
<comment type="subunit">
    <text evidence="5">Part of the 50S ribosomal subunit.</text>
</comment>
<dbReference type="STRING" id="137591.AO080_04045"/>
<organism evidence="8 12">
    <name type="scientific">Weissella cibaria</name>
    <dbReference type="NCBI Taxonomy" id="137591"/>
    <lineage>
        <taxon>Bacteria</taxon>
        <taxon>Bacillati</taxon>
        <taxon>Bacillota</taxon>
        <taxon>Bacilli</taxon>
        <taxon>Lactobacillales</taxon>
        <taxon>Lactobacillaceae</taxon>
        <taxon>Weissella</taxon>
    </lineage>
</organism>
<evidence type="ECO:0000256" key="4">
    <source>
        <dbReference type="ARBA" id="ARBA00035201"/>
    </source>
</evidence>
<sequence>MRTTYMAKPGEIDRKWYVIDATDIALGRLSTVVASILRGKNKPTFTPNVDTGDNVIVINAEKVALTGKKATDKIYYHHSNHPGGLKERKAGDLREKNPQRLIELSVHGMLPKGTLGRQQGLKLHVFAGSEHTHAAQNPEVLDITNLI</sequence>